<protein>
    <recommendedName>
        <fullName evidence="8">Cysteine desulfurase</fullName>
        <ecNumber evidence="8">2.8.1.7</ecNumber>
    </recommendedName>
</protein>
<evidence type="ECO:0000256" key="8">
    <source>
        <dbReference type="RuleBase" id="RU004506"/>
    </source>
</evidence>
<dbReference type="OrthoDB" id="9808002at2"/>
<sequence length="429" mass="45868">MTPSATRPTPASSAATPPSGASRASFDVQRIRADFPALAQEVRGKPLVYLDSAATALKPQPVIDAVVRIYARDCANVHRGVHTLSQRATEAYEGTRDTIQRFLGAEAREEIVYTRGTTDAINLVAQSWARPRLGPGDEILITGLEHHANIVPWQMVCEQTGAKLVVVPVSDDGSIQVEDVAAKLGERVRLVAMSHVSNALGTILPVREVAALARDRGARVLVDGAQAVPHLPVDVRALGCDFYCFSAHKLYGPSGAGALWAPRALLEEMPPYQGGGDMIRTVSFERTTYADVPQKFEAGTPSIASIVGLGAAIDYISAIGWDAILAHESDLRGYASERLGEIPGLRILGTTAEKIAVLSFTMDSAHPHDIGTIVDTHGVAIRTGHHCAQPVMERFCVPATARASLGLYNTRADIDALMGALRDVQEMFG</sequence>
<dbReference type="InterPro" id="IPR015422">
    <property type="entry name" value="PyrdxlP-dep_Trfase_small"/>
</dbReference>
<dbReference type="PANTHER" id="PTHR43586:SF8">
    <property type="entry name" value="CYSTEINE DESULFURASE 1, CHLOROPLASTIC"/>
    <property type="match status" value="1"/>
</dbReference>
<dbReference type="EMBL" id="CP001804">
    <property type="protein sequence ID" value="ACY15783.1"/>
    <property type="molecule type" value="Genomic_DNA"/>
</dbReference>
<evidence type="ECO:0000256" key="9">
    <source>
        <dbReference type="SAM" id="MobiDB-lite"/>
    </source>
</evidence>
<name>D0LTT9_HALO1</name>
<dbReference type="GO" id="GO:0006534">
    <property type="term" value="P:cysteine metabolic process"/>
    <property type="evidence" value="ECO:0007669"/>
    <property type="project" value="UniProtKB-UniRule"/>
</dbReference>
<dbReference type="PROSITE" id="PS00595">
    <property type="entry name" value="AA_TRANSFER_CLASS_5"/>
    <property type="match status" value="1"/>
</dbReference>
<dbReference type="InterPro" id="IPR010970">
    <property type="entry name" value="Cys_dSase_SufS"/>
</dbReference>
<feature type="region of interest" description="Disordered" evidence="9">
    <location>
        <begin position="1"/>
        <end position="24"/>
    </location>
</feature>
<evidence type="ECO:0000256" key="4">
    <source>
        <dbReference type="ARBA" id="ARBA00022679"/>
    </source>
</evidence>
<evidence type="ECO:0000259" key="10">
    <source>
        <dbReference type="Pfam" id="PF00266"/>
    </source>
</evidence>
<keyword evidence="5 8" id="KW-0663">Pyridoxal phosphate</keyword>
<proteinExistence type="inferred from homology"/>
<dbReference type="SUPFAM" id="SSF53383">
    <property type="entry name" value="PLP-dependent transferases"/>
    <property type="match status" value="1"/>
</dbReference>
<evidence type="ECO:0000256" key="2">
    <source>
        <dbReference type="ARBA" id="ARBA00002824"/>
    </source>
</evidence>
<dbReference type="Gene3D" id="3.40.640.10">
    <property type="entry name" value="Type I PLP-dependent aspartate aminotransferase-like (Major domain)"/>
    <property type="match status" value="1"/>
</dbReference>
<comment type="similarity">
    <text evidence="3 8">Belongs to the class-V pyridoxal-phosphate-dependent aminotransferase family. Csd subfamily.</text>
</comment>
<dbReference type="InterPro" id="IPR015424">
    <property type="entry name" value="PyrdxlP-dep_Trfase"/>
</dbReference>
<keyword evidence="4 8" id="KW-0808">Transferase</keyword>
<dbReference type="eggNOG" id="COG0520">
    <property type="taxonomic scope" value="Bacteria"/>
</dbReference>
<evidence type="ECO:0000313" key="12">
    <source>
        <dbReference type="Proteomes" id="UP000001880"/>
    </source>
</evidence>
<gene>
    <name evidence="11" type="ordered locus">Hoch_3281</name>
</gene>
<evidence type="ECO:0000256" key="1">
    <source>
        <dbReference type="ARBA" id="ARBA00001933"/>
    </source>
</evidence>
<dbReference type="EC" id="2.8.1.7" evidence="8"/>
<dbReference type="InterPro" id="IPR000192">
    <property type="entry name" value="Aminotrans_V_dom"/>
</dbReference>
<dbReference type="AlphaFoldDB" id="D0LTT9"/>
<organism evidence="11 12">
    <name type="scientific">Haliangium ochraceum (strain DSM 14365 / JCM 11303 / SMP-2)</name>
    <dbReference type="NCBI Taxonomy" id="502025"/>
    <lineage>
        <taxon>Bacteria</taxon>
        <taxon>Pseudomonadati</taxon>
        <taxon>Myxococcota</taxon>
        <taxon>Polyangia</taxon>
        <taxon>Haliangiales</taxon>
        <taxon>Kofleriaceae</taxon>
        <taxon>Haliangium</taxon>
    </lineage>
</organism>
<dbReference type="NCBIfam" id="TIGR01979">
    <property type="entry name" value="sufS"/>
    <property type="match status" value="1"/>
</dbReference>
<evidence type="ECO:0000256" key="3">
    <source>
        <dbReference type="ARBA" id="ARBA00010447"/>
    </source>
</evidence>
<dbReference type="GO" id="GO:0030170">
    <property type="term" value="F:pyridoxal phosphate binding"/>
    <property type="evidence" value="ECO:0007669"/>
    <property type="project" value="UniProtKB-UniRule"/>
</dbReference>
<dbReference type="GO" id="GO:0031071">
    <property type="term" value="F:cysteine desulfurase activity"/>
    <property type="evidence" value="ECO:0007669"/>
    <property type="project" value="UniProtKB-UniRule"/>
</dbReference>
<evidence type="ECO:0000313" key="11">
    <source>
        <dbReference type="EMBL" id="ACY15783.1"/>
    </source>
</evidence>
<comment type="cofactor">
    <cofactor evidence="1 7">
        <name>pyridoxal 5'-phosphate</name>
        <dbReference type="ChEBI" id="CHEBI:597326"/>
    </cofactor>
</comment>
<dbReference type="KEGG" id="hoh:Hoch_3281"/>
<dbReference type="CDD" id="cd06453">
    <property type="entry name" value="SufS_like"/>
    <property type="match status" value="1"/>
</dbReference>
<evidence type="ECO:0000256" key="5">
    <source>
        <dbReference type="ARBA" id="ARBA00022898"/>
    </source>
</evidence>
<comment type="function">
    <text evidence="2 8">Catalyzes the removal of elemental sulfur and selenium atoms from L-cysteine, L-cystine, L-selenocysteine, and L-selenocystine to produce L-alanine.</text>
</comment>
<dbReference type="InterPro" id="IPR015421">
    <property type="entry name" value="PyrdxlP-dep_Trfase_major"/>
</dbReference>
<keyword evidence="12" id="KW-1185">Reference proteome</keyword>
<dbReference type="STRING" id="502025.Hoch_3281"/>
<feature type="domain" description="Aminotransferase class V" evidence="10">
    <location>
        <begin position="48"/>
        <end position="417"/>
    </location>
</feature>
<dbReference type="Proteomes" id="UP000001880">
    <property type="component" value="Chromosome"/>
</dbReference>
<dbReference type="InterPro" id="IPR020578">
    <property type="entry name" value="Aminotrans_V_PyrdxlP_BS"/>
</dbReference>
<dbReference type="PANTHER" id="PTHR43586">
    <property type="entry name" value="CYSTEINE DESULFURASE"/>
    <property type="match status" value="1"/>
</dbReference>
<dbReference type="InterPro" id="IPR016454">
    <property type="entry name" value="Cysteine_dSase"/>
</dbReference>
<accession>D0LTT9</accession>
<dbReference type="Pfam" id="PF00266">
    <property type="entry name" value="Aminotran_5"/>
    <property type="match status" value="1"/>
</dbReference>
<comment type="catalytic activity">
    <reaction evidence="6 8">
        <text>(sulfur carrier)-H + L-cysteine = (sulfur carrier)-SH + L-alanine</text>
        <dbReference type="Rhea" id="RHEA:43892"/>
        <dbReference type="Rhea" id="RHEA-COMP:14737"/>
        <dbReference type="Rhea" id="RHEA-COMP:14739"/>
        <dbReference type="ChEBI" id="CHEBI:29917"/>
        <dbReference type="ChEBI" id="CHEBI:35235"/>
        <dbReference type="ChEBI" id="CHEBI:57972"/>
        <dbReference type="ChEBI" id="CHEBI:64428"/>
        <dbReference type="EC" id="2.8.1.7"/>
    </reaction>
</comment>
<dbReference type="PIRSF" id="PIRSF005572">
    <property type="entry name" value="NifS"/>
    <property type="match status" value="1"/>
</dbReference>
<reference evidence="11 12" key="1">
    <citation type="journal article" date="2010" name="Stand. Genomic Sci.">
        <title>Complete genome sequence of Haliangium ochraceum type strain (SMP-2).</title>
        <authorList>
            <consortium name="US DOE Joint Genome Institute (JGI-PGF)"/>
            <person name="Ivanova N."/>
            <person name="Daum C."/>
            <person name="Lang E."/>
            <person name="Abt B."/>
            <person name="Kopitz M."/>
            <person name="Saunders E."/>
            <person name="Lapidus A."/>
            <person name="Lucas S."/>
            <person name="Glavina Del Rio T."/>
            <person name="Nolan M."/>
            <person name="Tice H."/>
            <person name="Copeland A."/>
            <person name="Cheng J.F."/>
            <person name="Chen F."/>
            <person name="Bruce D."/>
            <person name="Goodwin L."/>
            <person name="Pitluck S."/>
            <person name="Mavromatis K."/>
            <person name="Pati A."/>
            <person name="Mikhailova N."/>
            <person name="Chen A."/>
            <person name="Palaniappan K."/>
            <person name="Land M."/>
            <person name="Hauser L."/>
            <person name="Chang Y.J."/>
            <person name="Jeffries C.D."/>
            <person name="Detter J.C."/>
            <person name="Brettin T."/>
            <person name="Rohde M."/>
            <person name="Goker M."/>
            <person name="Bristow J."/>
            <person name="Markowitz V."/>
            <person name="Eisen J.A."/>
            <person name="Hugenholtz P."/>
            <person name="Kyrpides N.C."/>
            <person name="Klenk H.P."/>
        </authorList>
    </citation>
    <scope>NUCLEOTIDE SEQUENCE [LARGE SCALE GENOMIC DNA]</scope>
    <source>
        <strain evidence="12">DSM 14365 / CIP 107738 / JCM 11303 / AJ 13395 / SMP-2</strain>
    </source>
</reference>
<dbReference type="Gene3D" id="3.90.1150.10">
    <property type="entry name" value="Aspartate Aminotransferase, domain 1"/>
    <property type="match status" value="1"/>
</dbReference>
<evidence type="ECO:0000256" key="7">
    <source>
        <dbReference type="RuleBase" id="RU004504"/>
    </source>
</evidence>
<dbReference type="HOGENOM" id="CLU_003433_2_5_7"/>
<evidence type="ECO:0000256" key="6">
    <source>
        <dbReference type="ARBA" id="ARBA00050776"/>
    </source>
</evidence>